<dbReference type="EMBL" id="FQZN01000001">
    <property type="protein sequence ID" value="SHI32022.1"/>
    <property type="molecule type" value="Genomic_DNA"/>
</dbReference>
<organism evidence="1 2">
    <name type="scientific">Bacteroides stercorirosoris</name>
    <dbReference type="NCBI Taxonomy" id="871324"/>
    <lineage>
        <taxon>Bacteria</taxon>
        <taxon>Pseudomonadati</taxon>
        <taxon>Bacteroidota</taxon>
        <taxon>Bacteroidia</taxon>
        <taxon>Bacteroidales</taxon>
        <taxon>Bacteroidaceae</taxon>
        <taxon>Bacteroides</taxon>
    </lineage>
</organism>
<evidence type="ECO:0000313" key="1">
    <source>
        <dbReference type="EMBL" id="SHI32022.1"/>
    </source>
</evidence>
<gene>
    <name evidence="1" type="ORF">SAMN05444350_10174</name>
</gene>
<name>A0A1M6A697_9BACE</name>
<reference evidence="2" key="1">
    <citation type="submission" date="2016-11" db="EMBL/GenBank/DDBJ databases">
        <authorList>
            <person name="Varghese N."/>
            <person name="Submissions S."/>
        </authorList>
    </citation>
    <scope>NUCLEOTIDE SEQUENCE [LARGE SCALE GENOMIC DNA]</scope>
    <source>
        <strain evidence="2">DSM 26884</strain>
    </source>
</reference>
<protein>
    <submittedName>
        <fullName evidence="1">Uncharacterized protein</fullName>
    </submittedName>
</protein>
<evidence type="ECO:0000313" key="2">
    <source>
        <dbReference type="Proteomes" id="UP000184192"/>
    </source>
</evidence>
<dbReference type="AlphaFoldDB" id="A0A1M6A697"/>
<dbReference type="Proteomes" id="UP000184192">
    <property type="component" value="Unassembled WGS sequence"/>
</dbReference>
<proteinExistence type="predicted"/>
<sequence length="57" mass="6804">MEAKTFFRFFPKLVPIIKDGMETLPLFFTLHPIKDCNIKQISIYHHPTNILYIKILQ</sequence>
<keyword evidence="2" id="KW-1185">Reference proteome</keyword>
<accession>A0A1M6A697</accession>